<evidence type="ECO:0000313" key="1">
    <source>
        <dbReference type="EMBL" id="KAK6299946.1"/>
    </source>
</evidence>
<sequence>MADADYTCSLGDVYGSMMDFVSYGDQDMQMIYMGAFFLDFQRFSRVSDSLVPTQHRGPENHRLLSEAVRTDQSASETLAFLPSCQSLTVLGVAFKD</sequence>
<gene>
    <name evidence="1" type="ORF">J4Q44_G00299790</name>
</gene>
<dbReference type="AlphaFoldDB" id="A0AAN8QII5"/>
<dbReference type="EMBL" id="JAGTTL010000028">
    <property type="protein sequence ID" value="KAK6299946.1"/>
    <property type="molecule type" value="Genomic_DNA"/>
</dbReference>
<evidence type="ECO:0000313" key="2">
    <source>
        <dbReference type="Proteomes" id="UP001356427"/>
    </source>
</evidence>
<accession>A0AAN8QII5</accession>
<proteinExistence type="predicted"/>
<reference evidence="1 2" key="1">
    <citation type="submission" date="2021-04" db="EMBL/GenBank/DDBJ databases">
        <authorList>
            <person name="De Guttry C."/>
            <person name="Zahm M."/>
            <person name="Klopp C."/>
            <person name="Cabau C."/>
            <person name="Louis A."/>
            <person name="Berthelot C."/>
            <person name="Parey E."/>
            <person name="Roest Crollius H."/>
            <person name="Montfort J."/>
            <person name="Robinson-Rechavi M."/>
            <person name="Bucao C."/>
            <person name="Bouchez O."/>
            <person name="Gislard M."/>
            <person name="Lluch J."/>
            <person name="Milhes M."/>
            <person name="Lampietro C."/>
            <person name="Lopez Roques C."/>
            <person name="Donnadieu C."/>
            <person name="Braasch I."/>
            <person name="Desvignes T."/>
            <person name="Postlethwait J."/>
            <person name="Bobe J."/>
            <person name="Wedekind C."/>
            <person name="Guiguen Y."/>
        </authorList>
    </citation>
    <scope>NUCLEOTIDE SEQUENCE [LARGE SCALE GENOMIC DNA]</scope>
    <source>
        <strain evidence="1">Cs_M1</strain>
        <tissue evidence="1">Blood</tissue>
    </source>
</reference>
<name>A0AAN8QII5_9TELE</name>
<comment type="caution">
    <text evidence="1">The sequence shown here is derived from an EMBL/GenBank/DDBJ whole genome shotgun (WGS) entry which is preliminary data.</text>
</comment>
<dbReference type="Proteomes" id="UP001356427">
    <property type="component" value="Unassembled WGS sequence"/>
</dbReference>
<protein>
    <submittedName>
        <fullName evidence="1">Uncharacterized protein</fullName>
    </submittedName>
</protein>
<organism evidence="1 2">
    <name type="scientific">Coregonus suidteri</name>
    <dbReference type="NCBI Taxonomy" id="861788"/>
    <lineage>
        <taxon>Eukaryota</taxon>
        <taxon>Metazoa</taxon>
        <taxon>Chordata</taxon>
        <taxon>Craniata</taxon>
        <taxon>Vertebrata</taxon>
        <taxon>Euteleostomi</taxon>
        <taxon>Actinopterygii</taxon>
        <taxon>Neopterygii</taxon>
        <taxon>Teleostei</taxon>
        <taxon>Protacanthopterygii</taxon>
        <taxon>Salmoniformes</taxon>
        <taxon>Salmonidae</taxon>
        <taxon>Coregoninae</taxon>
        <taxon>Coregonus</taxon>
    </lineage>
</organism>
<keyword evidence="2" id="KW-1185">Reference proteome</keyword>